<keyword evidence="11" id="KW-1185">Reference proteome</keyword>
<dbReference type="GO" id="GO:0005634">
    <property type="term" value="C:nucleus"/>
    <property type="evidence" value="ECO:0007669"/>
    <property type="project" value="UniProtKB-SubCell"/>
</dbReference>
<feature type="compositionally biased region" description="Polar residues" evidence="9">
    <location>
        <begin position="127"/>
        <end position="142"/>
    </location>
</feature>
<feature type="compositionally biased region" description="Polar residues" evidence="9">
    <location>
        <begin position="170"/>
        <end position="179"/>
    </location>
</feature>
<gene>
    <name evidence="10" type="ORF">V1264_003138</name>
</gene>
<feature type="region of interest" description="Disordered" evidence="9">
    <location>
        <begin position="83"/>
        <end position="317"/>
    </location>
</feature>
<dbReference type="GO" id="GO:0043488">
    <property type="term" value="P:regulation of mRNA stability"/>
    <property type="evidence" value="ECO:0007669"/>
    <property type="project" value="InterPro"/>
</dbReference>
<keyword evidence="7" id="KW-0862">Zinc</keyword>
<dbReference type="Gene3D" id="1.20.1390.10">
    <property type="entry name" value="PWI domain"/>
    <property type="match status" value="1"/>
</dbReference>
<keyword evidence="5" id="KW-0677">Repeat</keyword>
<evidence type="ECO:0000313" key="11">
    <source>
        <dbReference type="Proteomes" id="UP001374579"/>
    </source>
</evidence>
<evidence type="ECO:0000256" key="1">
    <source>
        <dbReference type="ARBA" id="ARBA00004123"/>
    </source>
</evidence>
<feature type="compositionally biased region" description="Basic and acidic residues" evidence="9">
    <location>
        <begin position="102"/>
        <end position="112"/>
    </location>
</feature>
<evidence type="ECO:0000256" key="3">
    <source>
        <dbReference type="ARBA" id="ARBA00015071"/>
    </source>
</evidence>
<name>A0AAN9B533_9CAEN</name>
<evidence type="ECO:0000256" key="5">
    <source>
        <dbReference type="ARBA" id="ARBA00022737"/>
    </source>
</evidence>
<organism evidence="10 11">
    <name type="scientific">Littorina saxatilis</name>
    <dbReference type="NCBI Taxonomy" id="31220"/>
    <lineage>
        <taxon>Eukaryota</taxon>
        <taxon>Metazoa</taxon>
        <taxon>Spiralia</taxon>
        <taxon>Lophotrochozoa</taxon>
        <taxon>Mollusca</taxon>
        <taxon>Gastropoda</taxon>
        <taxon>Caenogastropoda</taxon>
        <taxon>Littorinimorpha</taxon>
        <taxon>Littorinoidea</taxon>
        <taxon>Littorinidae</taxon>
        <taxon>Littorina</taxon>
    </lineage>
</organism>
<comment type="caution">
    <text evidence="10">The sequence shown here is derived from an EMBL/GenBank/DDBJ whole genome shotgun (WGS) entry which is preliminary data.</text>
</comment>
<dbReference type="GO" id="GO:0008270">
    <property type="term" value="F:zinc ion binding"/>
    <property type="evidence" value="ECO:0007669"/>
    <property type="project" value="UniProtKB-KW"/>
</dbReference>
<evidence type="ECO:0000256" key="8">
    <source>
        <dbReference type="ARBA" id="ARBA00023242"/>
    </source>
</evidence>
<keyword evidence="4" id="KW-0479">Metal-binding</keyword>
<dbReference type="AlphaFoldDB" id="A0AAN9B533"/>
<dbReference type="PANTHER" id="PTHR14738">
    <property type="entry name" value="ZINC FINGER CCCH DOMAIN-CONTAINING PROTEIN 14"/>
    <property type="match status" value="1"/>
</dbReference>
<evidence type="ECO:0000313" key="10">
    <source>
        <dbReference type="EMBL" id="KAK7098923.1"/>
    </source>
</evidence>
<evidence type="ECO:0000256" key="9">
    <source>
        <dbReference type="SAM" id="MobiDB-lite"/>
    </source>
</evidence>
<dbReference type="EMBL" id="JBAMIC010000012">
    <property type="protein sequence ID" value="KAK7098923.1"/>
    <property type="molecule type" value="Genomic_DNA"/>
</dbReference>
<keyword evidence="8" id="KW-0539">Nucleus</keyword>
<evidence type="ECO:0000256" key="6">
    <source>
        <dbReference type="ARBA" id="ARBA00022771"/>
    </source>
</evidence>
<feature type="compositionally biased region" description="Basic and acidic residues" evidence="9">
    <location>
        <begin position="194"/>
        <end position="209"/>
    </location>
</feature>
<comment type="similarity">
    <text evidence="2">Belongs to the ZC3H14 family.</text>
</comment>
<dbReference type="Proteomes" id="UP001374579">
    <property type="component" value="Unassembled WGS sequence"/>
</dbReference>
<feature type="compositionally biased region" description="Low complexity" evidence="9">
    <location>
        <begin position="160"/>
        <end position="169"/>
    </location>
</feature>
<protein>
    <recommendedName>
        <fullName evidence="3">Zinc finger CCCH domain-containing protein 14</fullName>
    </recommendedName>
</protein>
<evidence type="ECO:0000256" key="7">
    <source>
        <dbReference type="ARBA" id="ARBA00022833"/>
    </source>
</evidence>
<dbReference type="GO" id="GO:0008143">
    <property type="term" value="F:poly(A) binding"/>
    <property type="evidence" value="ECO:0007669"/>
    <property type="project" value="InterPro"/>
</dbReference>
<dbReference type="GO" id="GO:0005737">
    <property type="term" value="C:cytoplasm"/>
    <property type="evidence" value="ECO:0007669"/>
    <property type="project" value="TreeGrafter"/>
</dbReference>
<dbReference type="PANTHER" id="PTHR14738:SF29">
    <property type="entry name" value="ZINC FINGER CCCH DOMAIN-CONTAINING PROTEIN 14"/>
    <property type="match status" value="1"/>
</dbReference>
<comment type="subcellular location">
    <subcellularLocation>
        <location evidence="1">Nucleus</location>
    </subcellularLocation>
</comment>
<feature type="compositionally biased region" description="Basic and acidic residues" evidence="9">
    <location>
        <begin position="277"/>
        <end position="288"/>
    </location>
</feature>
<keyword evidence="6" id="KW-0863">Zinc-finger</keyword>
<proteinExistence type="inferred from homology"/>
<evidence type="ECO:0000256" key="4">
    <source>
        <dbReference type="ARBA" id="ARBA00022723"/>
    </source>
</evidence>
<dbReference type="InterPro" id="IPR040366">
    <property type="entry name" value="Nab2/ZC3H14"/>
</dbReference>
<feature type="compositionally biased region" description="Low complexity" evidence="9">
    <location>
        <begin position="244"/>
        <end position="256"/>
    </location>
</feature>
<feature type="compositionally biased region" description="Basic residues" evidence="9">
    <location>
        <begin position="219"/>
        <end position="237"/>
    </location>
</feature>
<evidence type="ECO:0000256" key="2">
    <source>
        <dbReference type="ARBA" id="ARBA00008423"/>
    </source>
</evidence>
<accession>A0AAN9B533</accession>
<reference evidence="10 11" key="1">
    <citation type="submission" date="2024-02" db="EMBL/GenBank/DDBJ databases">
        <title>Chromosome-scale genome assembly of the rough periwinkle Littorina saxatilis.</title>
        <authorList>
            <person name="De Jode A."/>
            <person name="Faria R."/>
            <person name="Formenti G."/>
            <person name="Sims Y."/>
            <person name="Smith T.P."/>
            <person name="Tracey A."/>
            <person name="Wood J.M.D."/>
            <person name="Zagrodzka Z.B."/>
            <person name="Johannesson K."/>
            <person name="Butlin R.K."/>
            <person name="Leder E.H."/>
        </authorList>
    </citation>
    <scope>NUCLEOTIDE SEQUENCE [LARGE SCALE GENOMIC DNA]</scope>
    <source>
        <strain evidence="10">Snail1</strain>
        <tissue evidence="10">Muscle</tissue>
    </source>
</reference>
<sequence length="317" mass="34105">MKFSRETSMKVRTAIKVKLAELGNDVYEELPDYIMVMVANKKSEEQMTEDLTLFLGDKTDRFTSWLHSLLSKLQSIVSESVGENRASVKSPGATAHTPSDSGSEHSGSHFNEDASCEDPSYEDASCATPSGGNDEASTSNVHSADETGGQESAAVDADSTSKPTTPTSSFVSDVESSNVQDDKDTNSEQTVQKRKTESETRTDKVKVCKMDLSTANIKKTVKRSSSTRKAKSKTVKSKRTDTDSNTNSKSVKSNTNAEMTNGKSKAGCAVSSSVKKAGLELEVEKDGESSPGNGDDPSTEDAVEDKSKNKIKRIKLL</sequence>